<comment type="caution">
    <text evidence="1">The sequence shown here is derived from an EMBL/GenBank/DDBJ whole genome shotgun (WGS) entry which is preliminary data.</text>
</comment>
<evidence type="ECO:0000313" key="1">
    <source>
        <dbReference type="EMBL" id="MCI62182.1"/>
    </source>
</evidence>
<accession>A0A392TMH6</accession>
<name>A0A392TMH6_9FABA</name>
<sequence length="68" mass="7425">MTQEKPSNTLALMLVKTPRKTSSCSPLDLKKHSSNKLISAGCAPRRPGCAPRRLQVQHPHLAKALRPA</sequence>
<reference evidence="1 2" key="1">
    <citation type="journal article" date="2018" name="Front. Plant Sci.">
        <title>Red Clover (Trifolium pratense) and Zigzag Clover (T. medium) - A Picture of Genomic Similarities and Differences.</title>
        <authorList>
            <person name="Dluhosova J."/>
            <person name="Istvanek J."/>
            <person name="Nedelnik J."/>
            <person name="Repkova J."/>
        </authorList>
    </citation>
    <scope>NUCLEOTIDE SEQUENCE [LARGE SCALE GENOMIC DNA]</scope>
    <source>
        <strain evidence="2">cv. 10/8</strain>
        <tissue evidence="1">Leaf</tissue>
    </source>
</reference>
<keyword evidence="2" id="KW-1185">Reference proteome</keyword>
<protein>
    <submittedName>
        <fullName evidence="1">Uncharacterized protein</fullName>
    </submittedName>
</protein>
<dbReference type="AlphaFoldDB" id="A0A392TMH6"/>
<dbReference type="Proteomes" id="UP000265520">
    <property type="component" value="Unassembled WGS sequence"/>
</dbReference>
<evidence type="ECO:0000313" key="2">
    <source>
        <dbReference type="Proteomes" id="UP000265520"/>
    </source>
</evidence>
<dbReference type="EMBL" id="LXQA010614466">
    <property type="protein sequence ID" value="MCI62182.1"/>
    <property type="molecule type" value="Genomic_DNA"/>
</dbReference>
<proteinExistence type="predicted"/>
<organism evidence="1 2">
    <name type="scientific">Trifolium medium</name>
    <dbReference type="NCBI Taxonomy" id="97028"/>
    <lineage>
        <taxon>Eukaryota</taxon>
        <taxon>Viridiplantae</taxon>
        <taxon>Streptophyta</taxon>
        <taxon>Embryophyta</taxon>
        <taxon>Tracheophyta</taxon>
        <taxon>Spermatophyta</taxon>
        <taxon>Magnoliopsida</taxon>
        <taxon>eudicotyledons</taxon>
        <taxon>Gunneridae</taxon>
        <taxon>Pentapetalae</taxon>
        <taxon>rosids</taxon>
        <taxon>fabids</taxon>
        <taxon>Fabales</taxon>
        <taxon>Fabaceae</taxon>
        <taxon>Papilionoideae</taxon>
        <taxon>50 kb inversion clade</taxon>
        <taxon>NPAAA clade</taxon>
        <taxon>Hologalegina</taxon>
        <taxon>IRL clade</taxon>
        <taxon>Trifolieae</taxon>
        <taxon>Trifolium</taxon>
    </lineage>
</organism>